<dbReference type="GO" id="GO:0005886">
    <property type="term" value="C:plasma membrane"/>
    <property type="evidence" value="ECO:0007669"/>
    <property type="project" value="UniProtKB-SubCell"/>
</dbReference>
<dbReference type="OrthoDB" id="7547218at2759"/>
<keyword evidence="6" id="KW-0807">Transducer</keyword>
<sequence length="355" mass="41528">MTLIERIDKVDEIFKELGIDIEYRSLFRHTMIVGSLWLLNAVIIFALFIKMLIQHSALYTTTFLIFIYCYFTNAQSIVLYDYNTAVYWLGSRFKNINQLMKTSILKNSQVKTEDSDTESIFEPSHNFRNTFELDNWLPQRTVKVLQVNSTNNTRKLKQRSLSDDKIRLLQRIRFVHLQVCNVSKMVNQIFNAQILIYTTVILLNCSISIYFLYMQFSRPSNSIHSIELIMMYVLNCVLAALKIPLMSYDCENTTRQANKTIGLLHACPVDEGNAELIDEILQFSWQISYTQLERTKSVDYILNYGFVRYCLNFVVSNLVIMVQWSQHLIKNDPMIITNKTTTFQTLQENTSIVVQ</sequence>
<evidence type="ECO:0000313" key="8">
    <source>
        <dbReference type="RefSeq" id="XP_020720045.2"/>
    </source>
</evidence>
<dbReference type="AlphaFoldDB" id="A0A9B7CXG2"/>
<dbReference type="KEGG" id="bter:110119539"/>
<gene>
    <name evidence="8" type="primary">LOC110119539</name>
</gene>
<keyword evidence="6" id="KW-0675">Receptor</keyword>
<feature type="transmembrane region" description="Helical" evidence="6">
    <location>
        <begin position="56"/>
        <end position="80"/>
    </location>
</feature>
<proteinExistence type="inferred from homology"/>
<evidence type="ECO:0000256" key="1">
    <source>
        <dbReference type="ARBA" id="ARBA00004651"/>
    </source>
</evidence>
<accession>A0A9B7CXG2</accession>
<comment type="caution">
    <text evidence="6">Lacks conserved residue(s) required for the propagation of feature annotation.</text>
</comment>
<protein>
    <recommendedName>
        <fullName evidence="6">Gustatory receptor</fullName>
    </recommendedName>
</protein>
<name>A0A9B7CXG2_BOMTE</name>
<feature type="transmembrane region" description="Helical" evidence="6">
    <location>
        <begin position="26"/>
        <end position="49"/>
    </location>
</feature>
<feature type="transmembrane region" description="Helical" evidence="6">
    <location>
        <begin position="194"/>
        <end position="213"/>
    </location>
</feature>
<dbReference type="RefSeq" id="XP_020720045.2">
    <property type="nucleotide sequence ID" value="XM_020864386.2"/>
</dbReference>
<dbReference type="Proteomes" id="UP000835206">
    <property type="component" value="Chromosome 9"/>
</dbReference>
<feature type="transmembrane region" description="Helical" evidence="6">
    <location>
        <begin position="225"/>
        <end position="245"/>
    </location>
</feature>
<keyword evidence="4 6" id="KW-1133">Transmembrane helix</keyword>
<evidence type="ECO:0000256" key="3">
    <source>
        <dbReference type="ARBA" id="ARBA00022692"/>
    </source>
</evidence>
<keyword evidence="3 6" id="KW-0812">Transmembrane</keyword>
<comment type="function">
    <text evidence="6">Gustatory receptor which mediates acceptance or avoidance behavior, depending on its substrates.</text>
</comment>
<dbReference type="Pfam" id="PF08395">
    <property type="entry name" value="7tm_7"/>
    <property type="match status" value="1"/>
</dbReference>
<evidence type="ECO:0000256" key="2">
    <source>
        <dbReference type="ARBA" id="ARBA00022475"/>
    </source>
</evidence>
<keyword evidence="7" id="KW-1185">Reference proteome</keyword>
<comment type="similarity">
    <text evidence="6">Belongs to the insect chemoreceptor superfamily. Gustatory receptor (GR) family.</text>
</comment>
<reference evidence="8" key="1">
    <citation type="submission" date="2025-08" db="UniProtKB">
        <authorList>
            <consortium name="RefSeq"/>
        </authorList>
    </citation>
    <scope>IDENTIFICATION</scope>
</reference>
<evidence type="ECO:0000256" key="5">
    <source>
        <dbReference type="ARBA" id="ARBA00023136"/>
    </source>
</evidence>
<dbReference type="InterPro" id="IPR013604">
    <property type="entry name" value="7TM_chemorcpt"/>
</dbReference>
<dbReference type="GO" id="GO:0050909">
    <property type="term" value="P:sensory perception of taste"/>
    <property type="evidence" value="ECO:0007669"/>
    <property type="project" value="InterPro"/>
</dbReference>
<comment type="subcellular location">
    <subcellularLocation>
        <location evidence="1 6">Cell membrane</location>
        <topology evidence="1 6">Multi-pass membrane protein</topology>
    </subcellularLocation>
</comment>
<dbReference type="GeneID" id="110119539"/>
<keyword evidence="5 6" id="KW-0472">Membrane</keyword>
<feature type="transmembrane region" description="Helical" evidence="6">
    <location>
        <begin position="306"/>
        <end position="324"/>
    </location>
</feature>
<evidence type="ECO:0000313" key="7">
    <source>
        <dbReference type="Proteomes" id="UP000835206"/>
    </source>
</evidence>
<keyword evidence="2 6" id="KW-1003">Cell membrane</keyword>
<organism evidence="7 8">
    <name type="scientific">Bombus terrestris</name>
    <name type="common">Buff-tailed bumblebee</name>
    <name type="synonym">Apis terrestris</name>
    <dbReference type="NCBI Taxonomy" id="30195"/>
    <lineage>
        <taxon>Eukaryota</taxon>
        <taxon>Metazoa</taxon>
        <taxon>Ecdysozoa</taxon>
        <taxon>Arthropoda</taxon>
        <taxon>Hexapoda</taxon>
        <taxon>Insecta</taxon>
        <taxon>Pterygota</taxon>
        <taxon>Neoptera</taxon>
        <taxon>Endopterygota</taxon>
        <taxon>Hymenoptera</taxon>
        <taxon>Apocrita</taxon>
        <taxon>Aculeata</taxon>
        <taxon>Apoidea</taxon>
        <taxon>Anthophila</taxon>
        <taxon>Apidae</taxon>
        <taxon>Bombus</taxon>
        <taxon>Bombus</taxon>
    </lineage>
</organism>
<evidence type="ECO:0000256" key="4">
    <source>
        <dbReference type="ARBA" id="ARBA00022989"/>
    </source>
</evidence>
<evidence type="ECO:0000256" key="6">
    <source>
        <dbReference type="RuleBase" id="RU363108"/>
    </source>
</evidence>
<dbReference type="GO" id="GO:0007165">
    <property type="term" value="P:signal transduction"/>
    <property type="evidence" value="ECO:0007669"/>
    <property type="project" value="UniProtKB-KW"/>
</dbReference>